<dbReference type="Proteomes" id="UP000028252">
    <property type="component" value="Unassembled WGS sequence"/>
</dbReference>
<accession>A0A081FTV3</accession>
<reference evidence="1 2" key="1">
    <citation type="submission" date="2014-04" db="EMBL/GenBank/DDBJ databases">
        <title>Marinobacterium kochiensis sp. nov., isolated from sediment sample collected from Kochi backwaters in Kerala, India.</title>
        <authorList>
            <person name="Singh A."/>
            <person name="Pinnaka A.K."/>
        </authorList>
    </citation>
    <scope>NUCLEOTIDE SEQUENCE [LARGE SCALE GENOMIC DNA]</scope>
    <source>
        <strain evidence="1 2">AK27</strain>
    </source>
</reference>
<protein>
    <submittedName>
        <fullName evidence="1">Uncharacterized protein</fullName>
    </submittedName>
</protein>
<sequence length="40" mass="4364">MSGFNRSPRQRKLAVVLTAAKVTALPSQLNGLYYLMAALL</sequence>
<dbReference type="EMBL" id="JMQN01000057">
    <property type="protein sequence ID" value="KEA61958.1"/>
    <property type="molecule type" value="Genomic_DNA"/>
</dbReference>
<proteinExistence type="predicted"/>
<keyword evidence="2" id="KW-1185">Reference proteome</keyword>
<dbReference type="AlphaFoldDB" id="A0A081FTV3"/>
<evidence type="ECO:0000313" key="2">
    <source>
        <dbReference type="Proteomes" id="UP000028252"/>
    </source>
</evidence>
<dbReference type="STRING" id="1232683.ADIMK_3619"/>
<name>A0A081FTV3_9GAMM</name>
<organism evidence="1 2">
    <name type="scientific">Marinobacterium lacunae</name>
    <dbReference type="NCBI Taxonomy" id="1232683"/>
    <lineage>
        <taxon>Bacteria</taxon>
        <taxon>Pseudomonadati</taxon>
        <taxon>Pseudomonadota</taxon>
        <taxon>Gammaproteobacteria</taxon>
        <taxon>Oceanospirillales</taxon>
        <taxon>Oceanospirillaceae</taxon>
        <taxon>Marinobacterium</taxon>
    </lineage>
</organism>
<comment type="caution">
    <text evidence="1">The sequence shown here is derived from an EMBL/GenBank/DDBJ whole genome shotgun (WGS) entry which is preliminary data.</text>
</comment>
<evidence type="ECO:0000313" key="1">
    <source>
        <dbReference type="EMBL" id="KEA61958.1"/>
    </source>
</evidence>
<dbReference type="PATRIC" id="fig|1232683.4.peg.3559"/>
<gene>
    <name evidence="1" type="ORF">ADIMK_3619</name>
</gene>